<keyword evidence="9" id="KW-0472">Membrane</keyword>
<dbReference type="RGD" id="735180">
    <property type="gene designation" value="Ly6g5c"/>
</dbReference>
<dbReference type="GO" id="GO:0009897">
    <property type="term" value="C:external side of plasma membrane"/>
    <property type="evidence" value="ECO:0007669"/>
    <property type="project" value="Ensembl"/>
</dbReference>
<dbReference type="GO" id="GO:0005576">
    <property type="term" value="C:extracellular region"/>
    <property type="evidence" value="ECO:0007669"/>
    <property type="project" value="UniProtKB-SubCell"/>
</dbReference>
<evidence type="ECO:0000256" key="5">
    <source>
        <dbReference type="ARBA" id="ARBA00022525"/>
    </source>
</evidence>
<reference evidence="11" key="2">
    <citation type="submission" date="2005-07" db="EMBL/GenBank/DDBJ databases">
        <authorList>
            <person name="Mural R.J."/>
            <person name="Li P.W."/>
            <person name="Adams M.D."/>
            <person name="Amanatides P.G."/>
            <person name="Baden-Tillson H."/>
            <person name="Barnstead M."/>
            <person name="Chin S.H."/>
            <person name="Dew I."/>
            <person name="Evans C.A."/>
            <person name="Ferriera S."/>
            <person name="Flanigan M."/>
            <person name="Fosler C."/>
            <person name="Glodek A."/>
            <person name="Gu Z."/>
            <person name="Holt R.A."/>
            <person name="Jennings D."/>
            <person name="Kraft C.L."/>
            <person name="Lu F."/>
            <person name="Nguyen T."/>
            <person name="Nusskern D.R."/>
            <person name="Pfannkoch C.M."/>
            <person name="Sitter C."/>
            <person name="Sutton G.G."/>
            <person name="Venter J.C."/>
            <person name="Wang Z."/>
            <person name="Woodage T."/>
            <person name="Zheng X.H."/>
            <person name="Zhong F."/>
        </authorList>
    </citation>
    <scope>NUCLEOTIDE SEQUENCE</scope>
    <source>
        <strain evidence="11">BN</strain>
    </source>
</reference>
<dbReference type="GO" id="GO:0032991">
    <property type="term" value="C:protein-containing complex"/>
    <property type="evidence" value="ECO:0007669"/>
    <property type="project" value="Ensembl"/>
</dbReference>
<keyword evidence="8" id="KW-0325">Glycoprotein</keyword>
<comment type="subunit">
    <text evidence="3">Forms oligomers.</text>
</comment>
<evidence type="ECO:0000256" key="3">
    <source>
        <dbReference type="ARBA" id="ARBA00011815"/>
    </source>
</evidence>
<evidence type="ECO:0000256" key="8">
    <source>
        <dbReference type="ARBA" id="ARBA00023180"/>
    </source>
</evidence>
<keyword evidence="9" id="KW-1133">Transmembrane helix</keyword>
<dbReference type="CTD" id="80741"/>
<evidence type="ECO:0000256" key="1">
    <source>
        <dbReference type="ARBA" id="ARBA00002009"/>
    </source>
</evidence>
<reference evidence="11" key="1">
    <citation type="journal article" date="2005" name="Genome Res.">
        <title>Gene and alternative splicing annotation with AIR.</title>
        <authorList>
            <person name="Florea L."/>
            <person name="Di Francesco V."/>
            <person name="Miller J."/>
            <person name="Turner R."/>
            <person name="Yao A."/>
            <person name="Harris M."/>
            <person name="Walenz B."/>
            <person name="Mobarry C."/>
            <person name="Merkulov G.V."/>
            <person name="Charlab R."/>
            <person name="Dew I."/>
            <person name="Deng Z."/>
            <person name="Istrail S."/>
            <person name="Li P."/>
            <person name="Sutton G."/>
        </authorList>
    </citation>
    <scope>NUCLEOTIDE SEQUENCE</scope>
    <source>
        <strain evidence="11">BN</strain>
    </source>
</reference>
<evidence type="ECO:0000313" key="11">
    <source>
        <dbReference type="EMBL" id="EDL83518.1"/>
    </source>
</evidence>
<evidence type="ECO:0000256" key="6">
    <source>
        <dbReference type="ARBA" id="ARBA00022729"/>
    </source>
</evidence>
<dbReference type="Pfam" id="PF00021">
    <property type="entry name" value="UPAR_LY6"/>
    <property type="match status" value="1"/>
</dbReference>
<dbReference type="OMA" id="FLDFCNN"/>
<dbReference type="GO" id="GO:0042802">
    <property type="term" value="F:identical protein binding"/>
    <property type="evidence" value="ECO:0007669"/>
    <property type="project" value="Ensembl"/>
</dbReference>
<evidence type="ECO:0000256" key="4">
    <source>
        <dbReference type="ARBA" id="ARBA00015330"/>
    </source>
</evidence>
<gene>
    <name evidence="11 12" type="primary">Ly6g5c</name>
    <name evidence="11" type="ORF">rCG_38210</name>
</gene>
<comment type="subcellular location">
    <subcellularLocation>
        <location evidence="2">Secreted</location>
    </subcellularLocation>
</comment>
<accession>A6KTT8</accession>
<evidence type="ECO:0000256" key="2">
    <source>
        <dbReference type="ARBA" id="ARBA00004613"/>
    </source>
</evidence>
<dbReference type="CDD" id="cd23545">
    <property type="entry name" value="TFP_LU_ECD_Ly6G5c"/>
    <property type="match status" value="1"/>
</dbReference>
<comment type="function">
    <text evidence="1">May have a role in hematopoietic cell differentiation.</text>
</comment>
<keyword evidence="5" id="KW-0964">Secreted</keyword>
<sequence length="148" mass="16373">MPFMSGLAASWSLKPLGPHGVTQALCAVLLAVLVTMNVVLGDNLLDIPSQSPPLNQYLHCYRCLLETEELGCLLGSDTCLTPLGSTCVTLHIKNSSGFNVMVSDCRNKEQMVDCSYTRASPVFGFWIFYQCCFLDFCNNPKNRKNTMH</sequence>
<protein>
    <recommendedName>
        <fullName evidence="4">Lymphocyte antigen 6 complex locus protein G5c</fullName>
    </recommendedName>
</protein>
<feature type="transmembrane region" description="Helical" evidence="9">
    <location>
        <begin position="20"/>
        <end position="40"/>
    </location>
</feature>
<evidence type="ECO:0000256" key="9">
    <source>
        <dbReference type="SAM" id="Phobius"/>
    </source>
</evidence>
<dbReference type="InterPro" id="IPR016054">
    <property type="entry name" value="LY6_UPA_recep-like"/>
</dbReference>
<evidence type="ECO:0000313" key="12">
    <source>
        <dbReference type="RGD" id="735180"/>
    </source>
</evidence>
<dbReference type="PANTHER" id="PTHR14909">
    <property type="entry name" value="LYMPHOCYTE ANTIGEN 6 COMPLEX LOCUS PROTEIN G5C"/>
    <property type="match status" value="1"/>
</dbReference>
<dbReference type="Proteomes" id="UP000234681">
    <property type="component" value="Chromosome 20"/>
</dbReference>
<evidence type="ECO:0000256" key="7">
    <source>
        <dbReference type="ARBA" id="ARBA00023157"/>
    </source>
</evidence>
<dbReference type="GeneID" id="294245"/>
<dbReference type="KEGG" id="rno:294245"/>
<dbReference type="EMBL" id="CH474121">
    <property type="protein sequence ID" value="EDL83518.1"/>
    <property type="molecule type" value="Genomic_DNA"/>
</dbReference>
<dbReference type="AlphaFoldDB" id="A6KTT8"/>
<name>A6KTT8_RAT</name>
<dbReference type="InterPro" id="IPR026110">
    <property type="entry name" value="LY6G5C"/>
</dbReference>
<proteinExistence type="predicted"/>
<feature type="domain" description="UPAR/Ly6" evidence="10">
    <location>
        <begin position="56"/>
        <end position="140"/>
    </location>
</feature>
<dbReference type="RefSeq" id="NP_942034.3">
    <property type="nucleotide sequence ID" value="NM_198739.3"/>
</dbReference>
<keyword evidence="9" id="KW-0812">Transmembrane</keyword>
<dbReference type="PANTHER" id="PTHR14909:SF6">
    <property type="entry name" value="LYMPHOCYTE ANTIGEN 6 COMPLEX LOCUS PROTEIN G5C"/>
    <property type="match status" value="1"/>
</dbReference>
<keyword evidence="7" id="KW-1015">Disulfide bond</keyword>
<organism evidence="11">
    <name type="scientific">Rattus norvegicus</name>
    <name type="common">Rat</name>
    <dbReference type="NCBI Taxonomy" id="10116"/>
    <lineage>
        <taxon>Eukaryota</taxon>
        <taxon>Metazoa</taxon>
        <taxon>Chordata</taxon>
        <taxon>Craniata</taxon>
        <taxon>Vertebrata</taxon>
        <taxon>Euteleostomi</taxon>
        <taxon>Mammalia</taxon>
        <taxon>Eutheria</taxon>
        <taxon>Euarchontoglires</taxon>
        <taxon>Glires</taxon>
        <taxon>Rodentia</taxon>
        <taxon>Myomorpha</taxon>
        <taxon>Muroidea</taxon>
        <taxon>Muridae</taxon>
        <taxon>Murinae</taxon>
        <taxon>Rattus</taxon>
    </lineage>
</organism>
<evidence type="ECO:0000259" key="10">
    <source>
        <dbReference type="Pfam" id="PF00021"/>
    </source>
</evidence>
<keyword evidence="6" id="KW-0732">Signal</keyword>